<dbReference type="InterPro" id="IPR000659">
    <property type="entry name" value="Pyridox_Oxase"/>
</dbReference>
<dbReference type="OrthoDB" id="303614at2759"/>
<keyword evidence="7" id="KW-0560">Oxidoreductase</keyword>
<dbReference type="EMBL" id="FJOG01000060">
    <property type="protein sequence ID" value="CZR68835.1"/>
    <property type="molecule type" value="Genomic_DNA"/>
</dbReference>
<dbReference type="SUPFAM" id="SSF50475">
    <property type="entry name" value="FMN-binding split barrel"/>
    <property type="match status" value="1"/>
</dbReference>
<dbReference type="GO" id="GO:0010181">
    <property type="term" value="F:FMN binding"/>
    <property type="evidence" value="ECO:0007669"/>
    <property type="project" value="InterPro"/>
</dbReference>
<reference evidence="10 11" key="1">
    <citation type="submission" date="2016-03" db="EMBL/GenBank/DDBJ databases">
        <authorList>
            <person name="Ploux O."/>
        </authorList>
    </citation>
    <scope>NUCLEOTIDE SEQUENCE [LARGE SCALE GENOMIC DNA]</scope>
    <source>
        <strain evidence="10 11">UAMH 11012</strain>
    </source>
</reference>
<evidence type="ECO:0000256" key="7">
    <source>
        <dbReference type="ARBA" id="ARBA00023002"/>
    </source>
</evidence>
<proteinExistence type="predicted"/>
<sequence>MADNANLTRTKLRDLDILDRAFPETDLDKFPDTPHDAFQSCKRCPDARILSLKRLDERGWHFTIQGDGPKAQQIAGNENVALTFYWPPVGRQIRLRGKATQLSEEECTRDFLEQPLNSRIAAVASKQSQVLESRGELLCCVANVKSAIAEGKHLAKLEWRVYVVTPSSVEFWQRSNDRLHQRLRFTAGSNSNAWVKELLWP</sequence>
<evidence type="ECO:0000313" key="11">
    <source>
        <dbReference type="Proteomes" id="UP000184330"/>
    </source>
</evidence>
<feature type="domain" description="Pyridoxine 5'-phosphate oxidase dimerisation C-terminal" evidence="9">
    <location>
        <begin position="159"/>
        <end position="201"/>
    </location>
</feature>
<protein>
    <recommendedName>
        <fullName evidence="4">pyridoxal 5'-phosphate synthase</fullName>
        <ecNumber evidence="4">1.4.3.5</ecNumber>
    </recommendedName>
</protein>
<dbReference type="GO" id="GO:0004733">
    <property type="term" value="F:pyridoxamine phosphate oxidase activity"/>
    <property type="evidence" value="ECO:0007669"/>
    <property type="project" value="UniProtKB-EC"/>
</dbReference>
<feature type="domain" description="Pyridoxamine 5'-phosphate oxidase N-terminal" evidence="8">
    <location>
        <begin position="45"/>
        <end position="136"/>
    </location>
</feature>
<evidence type="ECO:0000256" key="2">
    <source>
        <dbReference type="ARBA" id="ARBA00004738"/>
    </source>
</evidence>
<dbReference type="Gene3D" id="2.30.110.10">
    <property type="entry name" value="Electron Transport, Fmn-binding Protein, Chain A"/>
    <property type="match status" value="1"/>
</dbReference>
<organism evidence="10 11">
    <name type="scientific">Phialocephala subalpina</name>
    <dbReference type="NCBI Taxonomy" id="576137"/>
    <lineage>
        <taxon>Eukaryota</taxon>
        <taxon>Fungi</taxon>
        <taxon>Dikarya</taxon>
        <taxon>Ascomycota</taxon>
        <taxon>Pezizomycotina</taxon>
        <taxon>Leotiomycetes</taxon>
        <taxon>Helotiales</taxon>
        <taxon>Mollisiaceae</taxon>
        <taxon>Phialocephala</taxon>
        <taxon>Phialocephala fortinii species complex</taxon>
    </lineage>
</organism>
<dbReference type="InterPro" id="IPR019576">
    <property type="entry name" value="Pyridoxamine_oxidase_dimer_C"/>
</dbReference>
<evidence type="ECO:0000256" key="4">
    <source>
        <dbReference type="ARBA" id="ARBA00012801"/>
    </source>
</evidence>
<dbReference type="STRING" id="576137.A0A1L7XV30"/>
<dbReference type="PANTHER" id="PTHR10851">
    <property type="entry name" value="PYRIDOXINE-5-PHOSPHATE OXIDASE"/>
    <property type="match status" value="1"/>
</dbReference>
<dbReference type="NCBIfam" id="NF004231">
    <property type="entry name" value="PRK05679.1"/>
    <property type="match status" value="1"/>
</dbReference>
<comment type="cofactor">
    <cofactor evidence="1">
        <name>FMN</name>
        <dbReference type="ChEBI" id="CHEBI:58210"/>
    </cofactor>
</comment>
<dbReference type="InterPro" id="IPR012349">
    <property type="entry name" value="Split_barrel_FMN-bd"/>
</dbReference>
<name>A0A1L7XV30_9HELO</name>
<evidence type="ECO:0000256" key="6">
    <source>
        <dbReference type="ARBA" id="ARBA00022643"/>
    </source>
</evidence>
<evidence type="ECO:0000256" key="5">
    <source>
        <dbReference type="ARBA" id="ARBA00022630"/>
    </source>
</evidence>
<evidence type="ECO:0000256" key="1">
    <source>
        <dbReference type="ARBA" id="ARBA00001917"/>
    </source>
</evidence>
<evidence type="ECO:0000259" key="9">
    <source>
        <dbReference type="Pfam" id="PF10590"/>
    </source>
</evidence>
<dbReference type="GO" id="GO:0008615">
    <property type="term" value="P:pyridoxine biosynthetic process"/>
    <property type="evidence" value="ECO:0007669"/>
    <property type="project" value="InterPro"/>
</dbReference>
<evidence type="ECO:0000313" key="10">
    <source>
        <dbReference type="EMBL" id="CZR68835.1"/>
    </source>
</evidence>
<dbReference type="AlphaFoldDB" id="A0A1L7XV30"/>
<dbReference type="InterPro" id="IPR011576">
    <property type="entry name" value="Pyridox_Oxase_N"/>
</dbReference>
<keyword evidence="6" id="KW-0288">FMN</keyword>
<comment type="pathway">
    <text evidence="2">Cofactor metabolism; pyridoxal 5'-phosphate salvage; pyridoxal 5'-phosphate from pyridoxamine 5'-phosphate: step 1/1.</text>
</comment>
<gene>
    <name evidence="10" type="ORF">PAC_18735</name>
</gene>
<dbReference type="UniPathway" id="UPA01068">
    <property type="reaction ID" value="UER00304"/>
</dbReference>
<evidence type="ECO:0000259" key="8">
    <source>
        <dbReference type="Pfam" id="PF01243"/>
    </source>
</evidence>
<comment type="pathway">
    <text evidence="3">Cofactor metabolism; pyridoxal 5'-phosphate salvage; pyridoxal 5'-phosphate from pyridoxine 5'-phosphate: step 1/1.</text>
</comment>
<dbReference type="Pfam" id="PF10590">
    <property type="entry name" value="PNP_phzG_C"/>
    <property type="match status" value="1"/>
</dbReference>
<dbReference type="Proteomes" id="UP000184330">
    <property type="component" value="Unassembled WGS sequence"/>
</dbReference>
<keyword evidence="5" id="KW-0285">Flavoprotein</keyword>
<dbReference type="PANTHER" id="PTHR10851:SF0">
    <property type="entry name" value="PYRIDOXINE-5'-PHOSPHATE OXIDASE"/>
    <property type="match status" value="1"/>
</dbReference>
<keyword evidence="11" id="KW-1185">Reference proteome</keyword>
<dbReference type="Pfam" id="PF01243">
    <property type="entry name" value="PNPOx_N"/>
    <property type="match status" value="1"/>
</dbReference>
<dbReference type="EC" id="1.4.3.5" evidence="4"/>
<accession>A0A1L7XV30</accession>
<evidence type="ECO:0000256" key="3">
    <source>
        <dbReference type="ARBA" id="ARBA00005037"/>
    </source>
</evidence>